<accession>A0A2D2CXZ2</accession>
<dbReference type="STRING" id="595536.GCA_000178815_03860"/>
<protein>
    <submittedName>
        <fullName evidence="1">Uncharacterized protein</fullName>
    </submittedName>
</protein>
<sequence length="179" mass="18626">MRRRGKYFIGCLLLASLSPLVESRAGDRVFGYLDPSSNSFTPATGSAALMSGKRTASPVAAAPPIVRRGKLIVTVNIQFAPDFPTNLRVTAVVVATTTPAPTADPSTATSTIALANVARSGSVGVAEVELPYAFTTTAATDKVLLSTLLFHPDGEVDLDQSISLPADGATTRVTVSHRI</sequence>
<name>A0A2D2CXZ2_METT3</name>
<gene>
    <name evidence="1" type="ORF">CQW49_06490</name>
</gene>
<dbReference type="AlphaFoldDB" id="A0A2D2CXZ2"/>
<keyword evidence="2" id="KW-1185">Reference proteome</keyword>
<proteinExistence type="predicted"/>
<organism evidence="1 2">
    <name type="scientific">Methylosinus trichosporium (strain ATCC 35070 / NCIMB 11131 / UNIQEM 75 / OB3b)</name>
    <dbReference type="NCBI Taxonomy" id="595536"/>
    <lineage>
        <taxon>Bacteria</taxon>
        <taxon>Pseudomonadati</taxon>
        <taxon>Pseudomonadota</taxon>
        <taxon>Alphaproteobacteria</taxon>
        <taxon>Hyphomicrobiales</taxon>
        <taxon>Methylocystaceae</taxon>
        <taxon>Methylosinus</taxon>
    </lineage>
</organism>
<evidence type="ECO:0000313" key="2">
    <source>
        <dbReference type="Proteomes" id="UP000230709"/>
    </source>
</evidence>
<dbReference type="RefSeq" id="WP_003611374.1">
    <property type="nucleotide sequence ID" value="NZ_ADVE02000001.1"/>
</dbReference>
<dbReference type="EMBL" id="CP023737">
    <property type="protein sequence ID" value="ATQ67574.1"/>
    <property type="molecule type" value="Genomic_DNA"/>
</dbReference>
<dbReference type="KEGG" id="mtw:CQW49_06490"/>
<evidence type="ECO:0000313" key="1">
    <source>
        <dbReference type="EMBL" id="ATQ67574.1"/>
    </source>
</evidence>
<reference evidence="2" key="1">
    <citation type="submission" date="2017-10" db="EMBL/GenBank/DDBJ databases">
        <title>Completed PacBio SMRT sequence of Methylosinus trichosporium OB3b reveals presence of a third large plasmid.</title>
        <authorList>
            <person name="Charles T.C."/>
            <person name="Lynch M.D.J."/>
            <person name="Heil J.R."/>
            <person name="Cheng J."/>
        </authorList>
    </citation>
    <scope>NUCLEOTIDE SEQUENCE [LARGE SCALE GENOMIC DNA]</scope>
    <source>
        <strain evidence="2">OB3b</strain>
    </source>
</reference>
<dbReference type="Proteomes" id="UP000230709">
    <property type="component" value="Chromosome"/>
</dbReference>